<dbReference type="InterPro" id="IPR000196">
    <property type="entry name" value="Ribosomal_eL19_dom"/>
</dbReference>
<name>A0AAN7TVV2_9MYCE</name>
<dbReference type="GO" id="GO:1990904">
    <property type="term" value="C:ribonucleoprotein complex"/>
    <property type="evidence" value="ECO:0007669"/>
    <property type="project" value="UniProtKB-KW"/>
</dbReference>
<dbReference type="InterPro" id="IPR035970">
    <property type="entry name" value="60S_ribosomal_eL19_sf"/>
</dbReference>
<proteinExistence type="inferred from homology"/>
<dbReference type="FunFam" id="1.10.1650.10:FF:000001">
    <property type="entry name" value="Ribosomal protein L19"/>
    <property type="match status" value="1"/>
</dbReference>
<dbReference type="InterPro" id="IPR015972">
    <property type="entry name" value="Ribosomal_eL19_dom1"/>
</dbReference>
<dbReference type="InterPro" id="IPR057259">
    <property type="entry name" value="Ribosomal_L19e"/>
</dbReference>
<comment type="caution">
    <text evidence="5">The sequence shown here is derived from an EMBL/GenBank/DDBJ whole genome shotgun (WGS) entry which is preliminary data.</text>
</comment>
<comment type="similarity">
    <text evidence="1">Belongs to the eukaryotic ribosomal protein eL19 family.</text>
</comment>
<dbReference type="GO" id="GO:0003735">
    <property type="term" value="F:structural constituent of ribosome"/>
    <property type="evidence" value="ECO:0007669"/>
    <property type="project" value="InterPro"/>
</dbReference>
<reference evidence="5 6" key="1">
    <citation type="submission" date="2023-11" db="EMBL/GenBank/DDBJ databases">
        <title>Dfirmibasis_genome.</title>
        <authorList>
            <person name="Edelbroek B."/>
            <person name="Kjellin J."/>
            <person name="Jerlstrom-Hultqvist J."/>
            <person name="Soderbom F."/>
        </authorList>
    </citation>
    <scope>NUCLEOTIDE SEQUENCE [LARGE SCALE GENOMIC DNA]</scope>
    <source>
        <strain evidence="5 6">TNS-C-14</strain>
    </source>
</reference>
<evidence type="ECO:0000256" key="3">
    <source>
        <dbReference type="ARBA" id="ARBA00023274"/>
    </source>
</evidence>
<dbReference type="GO" id="GO:0005840">
    <property type="term" value="C:ribosome"/>
    <property type="evidence" value="ECO:0007669"/>
    <property type="project" value="UniProtKB-KW"/>
</dbReference>
<dbReference type="AlphaFoldDB" id="A0AAN7TVV2"/>
<gene>
    <name evidence="5" type="ORF">RB653_006994</name>
</gene>
<dbReference type="GO" id="GO:0006412">
    <property type="term" value="P:translation"/>
    <property type="evidence" value="ECO:0007669"/>
    <property type="project" value="InterPro"/>
</dbReference>
<keyword evidence="3" id="KW-0687">Ribonucleoprotein</keyword>
<accession>A0AAN7TVV2</accession>
<evidence type="ECO:0000259" key="4">
    <source>
        <dbReference type="SMART" id="SM01416"/>
    </source>
</evidence>
<feature type="domain" description="Large ribosomal subunit protein eL19" evidence="4">
    <location>
        <begin position="1"/>
        <end position="84"/>
    </location>
</feature>
<evidence type="ECO:0000256" key="1">
    <source>
        <dbReference type="ARBA" id="ARBA00011082"/>
    </source>
</evidence>
<dbReference type="Pfam" id="PF01280">
    <property type="entry name" value="Ribosomal_L19e"/>
    <property type="match status" value="1"/>
</dbReference>
<dbReference type="SUPFAM" id="SSF48140">
    <property type="entry name" value="Ribosomal protein L19 (L19e)"/>
    <property type="match status" value="1"/>
</dbReference>
<dbReference type="Proteomes" id="UP001344447">
    <property type="component" value="Unassembled WGS sequence"/>
</dbReference>
<evidence type="ECO:0000256" key="2">
    <source>
        <dbReference type="ARBA" id="ARBA00022980"/>
    </source>
</evidence>
<dbReference type="Gene3D" id="1.10.1650.10">
    <property type="match status" value="1"/>
</dbReference>
<organism evidence="5 6">
    <name type="scientific">Dictyostelium firmibasis</name>
    <dbReference type="NCBI Taxonomy" id="79012"/>
    <lineage>
        <taxon>Eukaryota</taxon>
        <taxon>Amoebozoa</taxon>
        <taxon>Evosea</taxon>
        <taxon>Eumycetozoa</taxon>
        <taxon>Dictyostelia</taxon>
        <taxon>Dictyosteliales</taxon>
        <taxon>Dictyosteliaceae</taxon>
        <taxon>Dictyostelium</taxon>
    </lineage>
</organism>
<protein>
    <recommendedName>
        <fullName evidence="4">Large ribosomal subunit protein eL19 domain-containing protein</fullName>
    </recommendedName>
</protein>
<keyword evidence="2" id="KW-0689">Ribosomal protein</keyword>
<sequence>MVRGTVKDLAIRYLGVGAKKVWLDPNQMDKIKSVKTREGIRDLIAQGLIRRKFTVGGSCKPARGPFLYPKEEVFKLNNNSVNKNE</sequence>
<evidence type="ECO:0000313" key="5">
    <source>
        <dbReference type="EMBL" id="KAK5575860.1"/>
    </source>
</evidence>
<keyword evidence="6" id="KW-1185">Reference proteome</keyword>
<dbReference type="SMART" id="SM01416">
    <property type="entry name" value="Ribosomal_L19e"/>
    <property type="match status" value="1"/>
</dbReference>
<dbReference type="EMBL" id="JAVFKY010000005">
    <property type="protein sequence ID" value="KAK5575860.1"/>
    <property type="molecule type" value="Genomic_DNA"/>
</dbReference>
<evidence type="ECO:0000313" key="6">
    <source>
        <dbReference type="Proteomes" id="UP001344447"/>
    </source>
</evidence>